<feature type="domain" description="KIB1-4 beta-propeller" evidence="1">
    <location>
        <begin position="84"/>
        <end position="398"/>
    </location>
</feature>
<evidence type="ECO:0000259" key="1">
    <source>
        <dbReference type="Pfam" id="PF03478"/>
    </source>
</evidence>
<name>A0ABD3C478_9LAMI</name>
<organism evidence="2 3">
    <name type="scientific">Castilleja foliolosa</name>
    <dbReference type="NCBI Taxonomy" id="1961234"/>
    <lineage>
        <taxon>Eukaryota</taxon>
        <taxon>Viridiplantae</taxon>
        <taxon>Streptophyta</taxon>
        <taxon>Embryophyta</taxon>
        <taxon>Tracheophyta</taxon>
        <taxon>Spermatophyta</taxon>
        <taxon>Magnoliopsida</taxon>
        <taxon>eudicotyledons</taxon>
        <taxon>Gunneridae</taxon>
        <taxon>Pentapetalae</taxon>
        <taxon>asterids</taxon>
        <taxon>lamiids</taxon>
        <taxon>Lamiales</taxon>
        <taxon>Orobanchaceae</taxon>
        <taxon>Pedicularideae</taxon>
        <taxon>Castillejinae</taxon>
        <taxon>Castilleja</taxon>
    </lineage>
</organism>
<dbReference type="Pfam" id="PF03478">
    <property type="entry name" value="Beta-prop_KIB1-4"/>
    <property type="match status" value="1"/>
</dbReference>
<dbReference type="InterPro" id="IPR005174">
    <property type="entry name" value="KIB1-4_b-propeller"/>
</dbReference>
<proteinExistence type="predicted"/>
<keyword evidence="3" id="KW-1185">Reference proteome</keyword>
<gene>
    <name evidence="2" type="ORF">CASFOL_033089</name>
</gene>
<dbReference type="PANTHER" id="PTHR44259">
    <property type="entry name" value="OS07G0183000 PROTEIN-RELATED"/>
    <property type="match status" value="1"/>
</dbReference>
<comment type="caution">
    <text evidence="2">The sequence shown here is derived from an EMBL/GenBank/DDBJ whole genome shotgun (WGS) entry which is preliminary data.</text>
</comment>
<dbReference type="EMBL" id="JAVIJP010000054">
    <property type="protein sequence ID" value="KAL3624273.1"/>
    <property type="molecule type" value="Genomic_DNA"/>
</dbReference>
<dbReference type="PANTHER" id="PTHR44259:SF37">
    <property type="entry name" value="DUF1618 DOMAIN-CONTAINING PROTEIN"/>
    <property type="match status" value="1"/>
</dbReference>
<sequence length="432" mass="48927">MKIRATKMSSPSRLLLRSISHQFAGSSKYLISKSPTSFKPFNSLFRHHMSTAVAPSELHSSIQNSPPWLMLPLAFGGAMVHNFYSLSENKVITLTGSGENELTDLMSKPNHHRVLTGSSHGYLALFNKQNLDLFLYNPISGNHIKVPPIHNLPSFPSNNSTSVTKVILSCSPDEDYENCRAVMMYNCTNLMAVCCPGRSYEWTPFGRYPNGYEECVFSSEHQLLFGLTNNDDYLETWDLRDLSSPRMILSNYLYSENSDSEDEDDQVLENFCITVDHLVVANNHLLFVTQHVMESVGPDGSYVDYYEECERSINCPHLTVDFQVYKYDPEKGDFRYEDSLDDLALFIGLKSDTVALPAAKFPGIKPNSIYFTDTIGKGHWFGKNEDAPFRGHDIGIFNYEDKTVSSCYYPCDVQSIQRILPSPMWFFPSSSI</sequence>
<dbReference type="AlphaFoldDB" id="A0ABD3C478"/>
<accession>A0ABD3C478</accession>
<dbReference type="InterPro" id="IPR050942">
    <property type="entry name" value="F-box_BR-signaling"/>
</dbReference>
<dbReference type="Proteomes" id="UP001632038">
    <property type="component" value="Unassembled WGS sequence"/>
</dbReference>
<reference evidence="3" key="1">
    <citation type="journal article" date="2024" name="IScience">
        <title>Strigolactones Initiate the Formation of Haustorium-like Structures in Castilleja.</title>
        <authorList>
            <person name="Buerger M."/>
            <person name="Peterson D."/>
            <person name="Chory J."/>
        </authorList>
    </citation>
    <scope>NUCLEOTIDE SEQUENCE [LARGE SCALE GENOMIC DNA]</scope>
</reference>
<protein>
    <recommendedName>
        <fullName evidence="1">KIB1-4 beta-propeller domain-containing protein</fullName>
    </recommendedName>
</protein>
<evidence type="ECO:0000313" key="3">
    <source>
        <dbReference type="Proteomes" id="UP001632038"/>
    </source>
</evidence>
<evidence type="ECO:0000313" key="2">
    <source>
        <dbReference type="EMBL" id="KAL3624273.1"/>
    </source>
</evidence>